<evidence type="ECO:0000256" key="4">
    <source>
        <dbReference type="ARBA" id="ARBA00022786"/>
    </source>
</evidence>
<evidence type="ECO:0000256" key="6">
    <source>
        <dbReference type="SAM" id="MobiDB-lite"/>
    </source>
</evidence>
<dbReference type="FunFam" id="3.10.110.10:FF:000060">
    <property type="entry name" value="Ubiquitin conjugating enzyme (UbcB)"/>
    <property type="match status" value="1"/>
</dbReference>
<evidence type="ECO:0000313" key="8">
    <source>
        <dbReference type="EMBL" id="KAK1771596.1"/>
    </source>
</evidence>
<keyword evidence="3" id="KW-0547">Nucleotide-binding</keyword>
<gene>
    <name evidence="8" type="ORF">QBC33DRAFT_511104</name>
</gene>
<dbReference type="Pfam" id="PF00179">
    <property type="entry name" value="UQ_con"/>
    <property type="match status" value="1"/>
</dbReference>
<evidence type="ECO:0000256" key="1">
    <source>
        <dbReference type="ARBA" id="ARBA00012486"/>
    </source>
</evidence>
<protein>
    <recommendedName>
        <fullName evidence="1">E2 ubiquitin-conjugating enzyme</fullName>
        <ecNumber evidence="1">2.3.2.23</ecNumber>
    </recommendedName>
</protein>
<dbReference type="GeneID" id="85309001"/>
<keyword evidence="2" id="KW-0808">Transferase</keyword>
<evidence type="ECO:0000256" key="3">
    <source>
        <dbReference type="ARBA" id="ARBA00022741"/>
    </source>
</evidence>
<feature type="region of interest" description="Disordered" evidence="6">
    <location>
        <begin position="166"/>
        <end position="191"/>
    </location>
</feature>
<dbReference type="InterPro" id="IPR000608">
    <property type="entry name" value="UBC"/>
</dbReference>
<proteinExistence type="predicted"/>
<sequence length="191" mass="20728">MASQKRITKTNTLPKTKRGKIADRSTAPNPQELAECMNNPPEGISVALPNDSDVHRWHVTISGPPGTAYAGGTFGLVVTLPAEYPFKAPTVRFSTRVYHPNVTNDSLGSICLGVLKAENWKPASKMLGVLEAVRALLAEPQPDDPLENHIADEYKRDRAQFDKNARAHTAKYARGPPSFAAAAKETTTRAP</sequence>
<organism evidence="8 9">
    <name type="scientific">Phialemonium atrogriseum</name>
    <dbReference type="NCBI Taxonomy" id="1093897"/>
    <lineage>
        <taxon>Eukaryota</taxon>
        <taxon>Fungi</taxon>
        <taxon>Dikarya</taxon>
        <taxon>Ascomycota</taxon>
        <taxon>Pezizomycotina</taxon>
        <taxon>Sordariomycetes</taxon>
        <taxon>Sordariomycetidae</taxon>
        <taxon>Cephalothecales</taxon>
        <taxon>Cephalothecaceae</taxon>
        <taxon>Phialemonium</taxon>
    </lineage>
</organism>
<dbReference type="EMBL" id="MU838998">
    <property type="protein sequence ID" value="KAK1771596.1"/>
    <property type="molecule type" value="Genomic_DNA"/>
</dbReference>
<comment type="caution">
    <text evidence="8">The sequence shown here is derived from an EMBL/GenBank/DDBJ whole genome shotgun (WGS) entry which is preliminary data.</text>
</comment>
<feature type="region of interest" description="Disordered" evidence="6">
    <location>
        <begin position="1"/>
        <end position="30"/>
    </location>
</feature>
<reference evidence="8" key="1">
    <citation type="submission" date="2023-06" db="EMBL/GenBank/DDBJ databases">
        <title>Genome-scale phylogeny and comparative genomics of the fungal order Sordariales.</title>
        <authorList>
            <consortium name="Lawrence Berkeley National Laboratory"/>
            <person name="Hensen N."/>
            <person name="Bonometti L."/>
            <person name="Westerberg I."/>
            <person name="Brannstrom I.O."/>
            <person name="Guillou S."/>
            <person name="Cros-Aarteil S."/>
            <person name="Calhoun S."/>
            <person name="Haridas S."/>
            <person name="Kuo A."/>
            <person name="Mondo S."/>
            <person name="Pangilinan J."/>
            <person name="Riley R."/>
            <person name="Labutti K."/>
            <person name="Andreopoulos B."/>
            <person name="Lipzen A."/>
            <person name="Chen C."/>
            <person name="Yanf M."/>
            <person name="Daum C."/>
            <person name="Ng V."/>
            <person name="Clum A."/>
            <person name="Steindorff A."/>
            <person name="Ohm R."/>
            <person name="Martin F."/>
            <person name="Silar P."/>
            <person name="Natvig D."/>
            <person name="Lalanne C."/>
            <person name="Gautier V."/>
            <person name="Ament-Velasquez S.L."/>
            <person name="Kruys A."/>
            <person name="Hutchinson M.I."/>
            <person name="Powell A.J."/>
            <person name="Barry K."/>
            <person name="Miller A.N."/>
            <person name="Grigoriev I.V."/>
            <person name="Debuchy R."/>
            <person name="Gladieux P."/>
            <person name="Thoren M.H."/>
            <person name="Johannesson H."/>
        </authorList>
    </citation>
    <scope>NUCLEOTIDE SEQUENCE</scope>
    <source>
        <strain evidence="8">8032-3</strain>
    </source>
</reference>
<dbReference type="RefSeq" id="XP_060287809.1">
    <property type="nucleotide sequence ID" value="XM_060425814.1"/>
</dbReference>
<accession>A0AAJ0FKH0</accession>
<evidence type="ECO:0000256" key="5">
    <source>
        <dbReference type="ARBA" id="ARBA00022840"/>
    </source>
</evidence>
<keyword evidence="4" id="KW-0833">Ubl conjugation pathway</keyword>
<dbReference type="PANTHER" id="PTHR24067">
    <property type="entry name" value="UBIQUITIN-CONJUGATING ENZYME E2"/>
    <property type="match status" value="1"/>
</dbReference>
<dbReference type="Gene3D" id="3.10.110.10">
    <property type="entry name" value="Ubiquitin Conjugating Enzyme"/>
    <property type="match status" value="1"/>
</dbReference>
<evidence type="ECO:0000313" key="9">
    <source>
        <dbReference type="Proteomes" id="UP001244011"/>
    </source>
</evidence>
<dbReference type="Proteomes" id="UP001244011">
    <property type="component" value="Unassembled WGS sequence"/>
</dbReference>
<evidence type="ECO:0000259" key="7">
    <source>
        <dbReference type="PROSITE" id="PS50127"/>
    </source>
</evidence>
<name>A0AAJ0FKH0_9PEZI</name>
<dbReference type="SMART" id="SM00212">
    <property type="entry name" value="UBCc"/>
    <property type="match status" value="1"/>
</dbReference>
<dbReference type="GO" id="GO:0005524">
    <property type="term" value="F:ATP binding"/>
    <property type="evidence" value="ECO:0007669"/>
    <property type="project" value="UniProtKB-KW"/>
</dbReference>
<dbReference type="AlphaFoldDB" id="A0AAJ0FKH0"/>
<evidence type="ECO:0000256" key="2">
    <source>
        <dbReference type="ARBA" id="ARBA00022679"/>
    </source>
</evidence>
<dbReference type="SUPFAM" id="SSF54495">
    <property type="entry name" value="UBC-like"/>
    <property type="match status" value="1"/>
</dbReference>
<feature type="compositionally biased region" description="Polar residues" evidence="6">
    <location>
        <begin position="1"/>
        <end position="14"/>
    </location>
</feature>
<feature type="domain" description="UBC core" evidence="7">
    <location>
        <begin position="24"/>
        <end position="174"/>
    </location>
</feature>
<keyword evidence="9" id="KW-1185">Reference proteome</keyword>
<dbReference type="GO" id="GO:0061631">
    <property type="term" value="F:ubiquitin conjugating enzyme activity"/>
    <property type="evidence" value="ECO:0007669"/>
    <property type="project" value="UniProtKB-EC"/>
</dbReference>
<dbReference type="InterPro" id="IPR016135">
    <property type="entry name" value="UBQ-conjugating_enzyme/RWD"/>
</dbReference>
<keyword evidence="5" id="KW-0067">ATP-binding</keyword>
<dbReference type="PROSITE" id="PS50127">
    <property type="entry name" value="UBC_2"/>
    <property type="match status" value="1"/>
</dbReference>
<dbReference type="EC" id="2.3.2.23" evidence="1"/>
<dbReference type="InterPro" id="IPR050113">
    <property type="entry name" value="Ub_conjugating_enzyme"/>
</dbReference>